<dbReference type="Gene3D" id="3.40.50.150">
    <property type="entry name" value="Vaccinia Virus protein VP39"/>
    <property type="match status" value="1"/>
</dbReference>
<dbReference type="EMBL" id="VFOV01000001">
    <property type="protein sequence ID" value="TQL68934.1"/>
    <property type="molecule type" value="Genomic_DNA"/>
</dbReference>
<dbReference type="GO" id="GO:0003676">
    <property type="term" value="F:nucleic acid binding"/>
    <property type="evidence" value="ECO:0007669"/>
    <property type="project" value="InterPro"/>
</dbReference>
<feature type="region of interest" description="Disordered" evidence="1">
    <location>
        <begin position="1"/>
        <end position="29"/>
    </location>
</feature>
<keyword evidence="2" id="KW-0489">Methyltransferase</keyword>
<reference evidence="2 3" key="1">
    <citation type="submission" date="2019-06" db="EMBL/GenBank/DDBJ databases">
        <title>Sequencing the genomes of 1000 actinobacteria strains.</title>
        <authorList>
            <person name="Klenk H.-P."/>
        </authorList>
    </citation>
    <scope>NUCLEOTIDE SEQUENCE [LARGE SCALE GENOMIC DNA]</scope>
    <source>
        <strain evidence="2 3">DSM 25218</strain>
    </source>
</reference>
<dbReference type="Proteomes" id="UP000320209">
    <property type="component" value="Unassembled WGS sequence"/>
</dbReference>
<dbReference type="InterPro" id="IPR029063">
    <property type="entry name" value="SAM-dependent_MTases_sf"/>
</dbReference>
<dbReference type="GO" id="GO:0032259">
    <property type="term" value="P:methylation"/>
    <property type="evidence" value="ECO:0007669"/>
    <property type="project" value="UniProtKB-KW"/>
</dbReference>
<dbReference type="PROSITE" id="PS00092">
    <property type="entry name" value="N6_MTASE"/>
    <property type="match status" value="1"/>
</dbReference>
<evidence type="ECO:0000256" key="1">
    <source>
        <dbReference type="SAM" id="MobiDB-lite"/>
    </source>
</evidence>
<keyword evidence="2" id="KW-0808">Transferase</keyword>
<dbReference type="GO" id="GO:0008168">
    <property type="term" value="F:methyltransferase activity"/>
    <property type="evidence" value="ECO:0007669"/>
    <property type="project" value="UniProtKB-KW"/>
</dbReference>
<evidence type="ECO:0000313" key="2">
    <source>
        <dbReference type="EMBL" id="TQL68934.1"/>
    </source>
</evidence>
<proteinExistence type="predicted"/>
<accession>A0A543A8K4</accession>
<gene>
    <name evidence="2" type="ORF">FB381_2835</name>
</gene>
<comment type="caution">
    <text evidence="2">The sequence shown here is derived from an EMBL/GenBank/DDBJ whole genome shotgun (WGS) entry which is preliminary data.</text>
</comment>
<evidence type="ECO:0000313" key="3">
    <source>
        <dbReference type="Proteomes" id="UP000320209"/>
    </source>
</evidence>
<sequence>MPGTGAGMHPASTAESSETTPRQSARRTSFGSLSIQYDDRVLTPRAWTSAQSMWAADVSHLGPPGRLLELCTGAGHIGLLALSAGSRDGVLVDIDPVACRLARANAEEAGLDDRVEIRHSPIASCLTDDETFAIVIADPPWVPDTQTDRFPGDPLTAIDGGADGVDVARECLRTIDACLHRDGAALLQLGTVPQANLLGDWLSEQGSPDLAVDEMRVFGDRGVLVLLRRPGSDGR</sequence>
<dbReference type="SUPFAM" id="SSF53335">
    <property type="entry name" value="S-adenosyl-L-methionine-dependent methyltransferases"/>
    <property type="match status" value="1"/>
</dbReference>
<dbReference type="PANTHER" id="PTHR18895:SF74">
    <property type="entry name" value="MTRF1L RELEASE FACTOR GLUTAMINE METHYLTRANSFERASE"/>
    <property type="match status" value="1"/>
</dbReference>
<protein>
    <submittedName>
        <fullName evidence="2">Release factor glutamine methyltransferase</fullName>
    </submittedName>
</protein>
<keyword evidence="3" id="KW-1185">Reference proteome</keyword>
<dbReference type="AlphaFoldDB" id="A0A543A8K4"/>
<dbReference type="InterPro" id="IPR002052">
    <property type="entry name" value="DNA_methylase_N6_adenine_CS"/>
</dbReference>
<name>A0A543A8K4_9ACTN</name>
<dbReference type="Pfam" id="PF03602">
    <property type="entry name" value="Cons_hypoth95"/>
    <property type="match status" value="1"/>
</dbReference>
<dbReference type="CDD" id="cd02440">
    <property type="entry name" value="AdoMet_MTases"/>
    <property type="match status" value="1"/>
</dbReference>
<organism evidence="2 3">
    <name type="scientific">Nocardioides albertanoniae</name>
    <dbReference type="NCBI Taxonomy" id="1175486"/>
    <lineage>
        <taxon>Bacteria</taxon>
        <taxon>Bacillati</taxon>
        <taxon>Actinomycetota</taxon>
        <taxon>Actinomycetes</taxon>
        <taxon>Propionibacteriales</taxon>
        <taxon>Nocardioidaceae</taxon>
        <taxon>Nocardioides</taxon>
    </lineage>
</organism>
<dbReference type="PANTHER" id="PTHR18895">
    <property type="entry name" value="HEMK METHYLTRANSFERASE"/>
    <property type="match status" value="1"/>
</dbReference>
<dbReference type="InterPro" id="IPR050320">
    <property type="entry name" value="N5-glutamine_MTase"/>
</dbReference>
<feature type="compositionally biased region" description="Polar residues" evidence="1">
    <location>
        <begin position="13"/>
        <end position="29"/>
    </location>
</feature>